<dbReference type="RefSeq" id="XP_004349525.1">
    <property type="nucleotide sequence ID" value="XM_004349475.2"/>
</dbReference>
<dbReference type="eggNOG" id="KOG2947">
    <property type="taxonomic scope" value="Eukaryota"/>
</dbReference>
<keyword evidence="2 4" id="KW-0418">Kinase</keyword>
<dbReference type="PANTHER" id="PTHR42774">
    <property type="entry name" value="PHOSPHOTRANSFERASE SYSTEM TRANSPORT PROTEIN"/>
    <property type="match status" value="1"/>
</dbReference>
<evidence type="ECO:0000256" key="2">
    <source>
        <dbReference type="ARBA" id="ARBA00022777"/>
    </source>
</evidence>
<dbReference type="OrthoDB" id="204058at2759"/>
<name>A0A0D2U9D9_CAPO3</name>
<gene>
    <name evidence="4" type="ORF">CAOG_002772</name>
</gene>
<dbReference type="InterPro" id="IPR029056">
    <property type="entry name" value="Ribokinase-like"/>
</dbReference>
<proteinExistence type="predicted"/>
<evidence type="ECO:0000259" key="3">
    <source>
        <dbReference type="Pfam" id="PF00294"/>
    </source>
</evidence>
<organism evidence="4 5">
    <name type="scientific">Capsaspora owczarzaki (strain ATCC 30864)</name>
    <dbReference type="NCBI Taxonomy" id="595528"/>
    <lineage>
        <taxon>Eukaryota</taxon>
        <taxon>Filasterea</taxon>
        <taxon>Capsaspora</taxon>
    </lineage>
</organism>
<protein>
    <submittedName>
        <fullName evidence="4">Ketohexokinase</fullName>
    </submittedName>
</protein>
<evidence type="ECO:0000313" key="4">
    <source>
        <dbReference type="EMBL" id="KJE91666.1"/>
    </source>
</evidence>
<dbReference type="PANTHER" id="PTHR42774:SF3">
    <property type="entry name" value="KETOHEXOKINASE"/>
    <property type="match status" value="1"/>
</dbReference>
<dbReference type="Pfam" id="PF00294">
    <property type="entry name" value="PfkB"/>
    <property type="match status" value="1"/>
</dbReference>
<evidence type="ECO:0000256" key="1">
    <source>
        <dbReference type="ARBA" id="ARBA00022679"/>
    </source>
</evidence>
<keyword evidence="5" id="KW-1185">Reference proteome</keyword>
<dbReference type="AlphaFoldDB" id="A0A0D2U9D9"/>
<evidence type="ECO:0000313" key="5">
    <source>
        <dbReference type="Proteomes" id="UP000008743"/>
    </source>
</evidence>
<dbReference type="InterPro" id="IPR002173">
    <property type="entry name" value="Carboh/pur_kinase_PfkB_CS"/>
</dbReference>
<dbReference type="Proteomes" id="UP000008743">
    <property type="component" value="Unassembled WGS sequence"/>
</dbReference>
<dbReference type="InParanoid" id="A0A0D2U9D9"/>
<sequence length="308" mass="33924">MTKKLLGVGIVTLDIINHVEHYPAEDEALRATRSRRARGGNAANTLAVLGGVLGVKTCLVSTLAPGPDANFVLHDLHACHVDTSHCRMYPGCSLPTSYITLNDANGSRTIVHWRDLPELTAATDVVSHIDLDDYDWVHFEGRNVEQTTIMMAWIHAYNEKHINKRPPIKISLEVERAKLVNYESLLVYADVVFFSKEFAESRECSSALELLELMRLKNEKRSALICGWGEKGACALDEADNVFNCPAFEPVKVVDTIGAGDTFVAGVIHAMRSGKPLDKALRFGCRLAGAKCGIEGFRIEHFDASFDA</sequence>
<dbReference type="PhylomeDB" id="A0A0D2U9D9"/>
<keyword evidence="1" id="KW-0808">Transferase</keyword>
<dbReference type="EMBL" id="KE346362">
    <property type="protein sequence ID" value="KJE91666.1"/>
    <property type="molecule type" value="Genomic_DNA"/>
</dbReference>
<dbReference type="InterPro" id="IPR052562">
    <property type="entry name" value="Ketohexokinase-related"/>
</dbReference>
<dbReference type="STRING" id="595528.A0A0D2U9D9"/>
<dbReference type="Gene3D" id="3.40.1190.20">
    <property type="match status" value="1"/>
</dbReference>
<dbReference type="OMA" id="CSGMPPE"/>
<reference evidence="5" key="1">
    <citation type="submission" date="2011-02" db="EMBL/GenBank/DDBJ databases">
        <title>The Genome Sequence of Capsaspora owczarzaki ATCC 30864.</title>
        <authorList>
            <person name="Russ C."/>
            <person name="Cuomo C."/>
            <person name="Burger G."/>
            <person name="Gray M.W."/>
            <person name="Holland P.W.H."/>
            <person name="King N."/>
            <person name="Lang F.B.F."/>
            <person name="Roger A.J."/>
            <person name="Ruiz-Trillo I."/>
            <person name="Young S.K."/>
            <person name="Zeng Q."/>
            <person name="Gargeya S."/>
            <person name="Alvarado L."/>
            <person name="Berlin A."/>
            <person name="Chapman S.B."/>
            <person name="Chen Z."/>
            <person name="Freedman E."/>
            <person name="Gellesch M."/>
            <person name="Goldberg J."/>
            <person name="Griggs A."/>
            <person name="Gujja S."/>
            <person name="Heilman E."/>
            <person name="Heiman D."/>
            <person name="Howarth C."/>
            <person name="Mehta T."/>
            <person name="Neiman D."/>
            <person name="Pearson M."/>
            <person name="Roberts A."/>
            <person name="Saif S."/>
            <person name="Shea T."/>
            <person name="Shenoy N."/>
            <person name="Sisk P."/>
            <person name="Stolte C."/>
            <person name="Sykes S."/>
            <person name="White J."/>
            <person name="Yandava C."/>
            <person name="Haas B."/>
            <person name="Nusbaum C."/>
            <person name="Birren B."/>
        </authorList>
    </citation>
    <scope>NUCLEOTIDE SEQUENCE</scope>
    <source>
        <strain evidence="5">ATCC 30864</strain>
    </source>
</reference>
<feature type="domain" description="Carbohydrate kinase PfkB" evidence="3">
    <location>
        <begin position="4"/>
        <end position="293"/>
    </location>
</feature>
<dbReference type="PROSITE" id="PS00584">
    <property type="entry name" value="PFKB_KINASES_2"/>
    <property type="match status" value="1"/>
</dbReference>
<dbReference type="InterPro" id="IPR011611">
    <property type="entry name" value="PfkB_dom"/>
</dbReference>
<accession>A0A0D2U9D9</accession>
<dbReference type="GO" id="GO:0016301">
    <property type="term" value="F:kinase activity"/>
    <property type="evidence" value="ECO:0007669"/>
    <property type="project" value="UniProtKB-KW"/>
</dbReference>
<dbReference type="SUPFAM" id="SSF53613">
    <property type="entry name" value="Ribokinase-like"/>
    <property type="match status" value="1"/>
</dbReference>